<feature type="region of interest" description="Disordered" evidence="2">
    <location>
        <begin position="139"/>
        <end position="159"/>
    </location>
</feature>
<dbReference type="KEGG" id="rmb:K529_008560"/>
<evidence type="ECO:0000313" key="4">
    <source>
        <dbReference type="EMBL" id="ANP40813.1"/>
    </source>
</evidence>
<gene>
    <name evidence="4" type="ORF">K529_008560</name>
</gene>
<dbReference type="OrthoDB" id="9815847at2"/>
<accession>A0A1B1A2K9</accession>
<protein>
    <submittedName>
        <fullName evidence="4">C-type cytochrome biogenesis protein CcmI</fullName>
    </submittedName>
</protein>
<keyword evidence="3" id="KW-0472">Membrane</keyword>
<dbReference type="STRING" id="1265309.K529_008560"/>
<keyword evidence="3" id="KW-1133">Transmembrane helix</keyword>
<sequence>MAFWILTGVVTLMLAAMLAMVVLRNRNGTSEPAAAYDLRVYRQQLKDLDRDVARGIVSTGDAERLRTEISRRILSADAQVQAAEAGKEQDNGPSRIAAVAMVLVIALGTGGLYWQLGAPGYGDYSLAERLALAKERAANRPTQAEAEARMPAATEPQADPNYLKLVEQLRSATAQRPEDPQGQALLAQHEARLGNFKAAYEAKARYIELQSGDIDMRDLIDQAELQVMAAGGYVSPESEDLLLQALSVTPEDGRARYYFGLMMGQNGRPDRGYRIWAETLKDGPAGAPWIRAIEAQIPDMAGLAGVEYKPIAPGGGPAAPLPGPSAEQVEAMQNLSPEERQQVIEGMVSGLAERLASEGGTPAEWARLISALGVLGRDAQAREIFTEATQQFADNDAALEILNAAMAQVEANK</sequence>
<dbReference type="SUPFAM" id="SSF48452">
    <property type="entry name" value="TPR-like"/>
    <property type="match status" value="1"/>
</dbReference>
<name>A0A1B1A2K9_9RHOB</name>
<dbReference type="RefSeq" id="WP_005616265.1">
    <property type="nucleotide sequence ID" value="NZ_CP015230.1"/>
</dbReference>
<dbReference type="GeneID" id="28249878"/>
<dbReference type="AlphaFoldDB" id="A0A1B1A2K9"/>
<keyword evidence="1" id="KW-0201">Cytochrome c-type biogenesis</keyword>
<keyword evidence="3" id="KW-0812">Transmembrane</keyword>
<dbReference type="Proteomes" id="UP000013243">
    <property type="component" value="Chromosome"/>
</dbReference>
<evidence type="ECO:0000256" key="1">
    <source>
        <dbReference type="ARBA" id="ARBA00022748"/>
    </source>
</evidence>
<dbReference type="GO" id="GO:0017004">
    <property type="term" value="P:cytochrome complex assembly"/>
    <property type="evidence" value="ECO:0007669"/>
    <property type="project" value="UniProtKB-KW"/>
</dbReference>
<dbReference type="InterPro" id="IPR017560">
    <property type="entry name" value="Cyt_c_biogenesis_CcmI"/>
</dbReference>
<dbReference type="InterPro" id="IPR011990">
    <property type="entry name" value="TPR-like_helical_dom_sf"/>
</dbReference>
<feature type="transmembrane region" description="Helical" evidence="3">
    <location>
        <begin position="96"/>
        <end position="116"/>
    </location>
</feature>
<reference evidence="4 5" key="1">
    <citation type="journal article" date="2016" name="ISME J.">
        <title>Global occurrence and heterogeneity of the Roseobacter-clade species Ruegeria mobilis.</title>
        <authorList>
            <person name="Sonnenschein E."/>
            <person name="Gram L."/>
        </authorList>
    </citation>
    <scope>NUCLEOTIDE SEQUENCE [LARGE SCALE GENOMIC DNA]</scope>
    <source>
        <strain evidence="4 5">F1926</strain>
    </source>
</reference>
<evidence type="ECO:0000313" key="5">
    <source>
        <dbReference type="Proteomes" id="UP000013243"/>
    </source>
</evidence>
<proteinExistence type="predicted"/>
<dbReference type="NCBIfam" id="TIGR03142">
    <property type="entry name" value="cytochro_ccmI"/>
    <property type="match status" value="1"/>
</dbReference>
<evidence type="ECO:0000256" key="3">
    <source>
        <dbReference type="SAM" id="Phobius"/>
    </source>
</evidence>
<evidence type="ECO:0000256" key="2">
    <source>
        <dbReference type="SAM" id="MobiDB-lite"/>
    </source>
</evidence>
<dbReference type="EMBL" id="CP015230">
    <property type="protein sequence ID" value="ANP40813.1"/>
    <property type="molecule type" value="Genomic_DNA"/>
</dbReference>
<dbReference type="Gene3D" id="1.25.40.10">
    <property type="entry name" value="Tetratricopeptide repeat domain"/>
    <property type="match status" value="1"/>
</dbReference>
<organism evidence="4 5">
    <name type="scientific">Tritonibacter mobilis F1926</name>
    <dbReference type="NCBI Taxonomy" id="1265309"/>
    <lineage>
        <taxon>Bacteria</taxon>
        <taxon>Pseudomonadati</taxon>
        <taxon>Pseudomonadota</taxon>
        <taxon>Alphaproteobacteria</taxon>
        <taxon>Rhodobacterales</taxon>
        <taxon>Paracoccaceae</taxon>
        <taxon>Tritonibacter</taxon>
    </lineage>
</organism>
<feature type="transmembrane region" description="Helical" evidence="3">
    <location>
        <begin position="6"/>
        <end position="23"/>
    </location>
</feature>